<accession>A0A1V6TA86</accession>
<evidence type="ECO:0000313" key="2">
    <source>
        <dbReference type="Proteomes" id="UP000191285"/>
    </source>
</evidence>
<dbReference type="OrthoDB" id="4777915at2759"/>
<comment type="caution">
    <text evidence="1">The sequence shown here is derived from an EMBL/GenBank/DDBJ whole genome shotgun (WGS) entry which is preliminary data.</text>
</comment>
<keyword evidence="2" id="KW-1185">Reference proteome</keyword>
<dbReference type="AlphaFoldDB" id="A0A1V6TA86"/>
<protein>
    <submittedName>
        <fullName evidence="1">Uncharacterized protein</fullName>
    </submittedName>
</protein>
<dbReference type="EMBL" id="MLKD01000009">
    <property type="protein sequence ID" value="OQE22924.1"/>
    <property type="molecule type" value="Genomic_DNA"/>
</dbReference>
<organism evidence="1 2">
    <name type="scientific">Penicillium steckii</name>
    <dbReference type="NCBI Taxonomy" id="303698"/>
    <lineage>
        <taxon>Eukaryota</taxon>
        <taxon>Fungi</taxon>
        <taxon>Dikarya</taxon>
        <taxon>Ascomycota</taxon>
        <taxon>Pezizomycotina</taxon>
        <taxon>Eurotiomycetes</taxon>
        <taxon>Eurotiomycetidae</taxon>
        <taxon>Eurotiales</taxon>
        <taxon>Aspergillaceae</taxon>
        <taxon>Penicillium</taxon>
    </lineage>
</organism>
<sequence length="354" mass="41878">MSKTLEELAQLEPLWDKAIQFSSNVSLEEKHRMMEWPPLDEMQANARRFLGISLEDLLIKAATNAESLTYAECRLVHDQFRIKKRMEMGDAWDRYQWSRKHPNLFVKRIQAQEAVLTVNELKAVQAVDEIFNRKQNEELETREIERQKKPPQDMPQEWVQKIIDREGDKSWGCVFYHQKAMTGWKEFMELFSGVLEMPHFCPGYEEIQDHKFAQFIPFETEESDLTLLQQDFRNRREKDDLKSGVLKNVLFLVTDDARLSCGTAGEGSGIFWGYLWAIDPDWVLSEVDEDGYDGRLKIHINFIFFRFYEFMSMGFSLKDLWLDFQYVKSNNLYPGVDINSWGLTHLDKPKWPFN</sequence>
<reference evidence="2" key="1">
    <citation type="journal article" date="2017" name="Nat. Microbiol.">
        <title>Global analysis of biosynthetic gene clusters reveals vast potential of secondary metabolite production in Penicillium species.</title>
        <authorList>
            <person name="Nielsen J.C."/>
            <person name="Grijseels S."/>
            <person name="Prigent S."/>
            <person name="Ji B."/>
            <person name="Dainat J."/>
            <person name="Nielsen K.F."/>
            <person name="Frisvad J.C."/>
            <person name="Workman M."/>
            <person name="Nielsen J."/>
        </authorList>
    </citation>
    <scope>NUCLEOTIDE SEQUENCE [LARGE SCALE GENOMIC DNA]</scope>
    <source>
        <strain evidence="2">IBT 24891</strain>
    </source>
</reference>
<dbReference type="Proteomes" id="UP000191285">
    <property type="component" value="Unassembled WGS sequence"/>
</dbReference>
<evidence type="ECO:0000313" key="1">
    <source>
        <dbReference type="EMBL" id="OQE22924.1"/>
    </source>
</evidence>
<proteinExistence type="predicted"/>
<name>A0A1V6TA86_9EURO</name>
<gene>
    <name evidence="1" type="ORF">PENSTE_c009G01233</name>
</gene>